<feature type="domain" description="tRNA-guanine(15) transglycosylase-like" evidence="2">
    <location>
        <begin position="170"/>
        <end position="273"/>
    </location>
</feature>
<dbReference type="RefSeq" id="WP_019233661.1">
    <property type="nucleotide sequence ID" value="NZ_CAAAHR010000085.1"/>
</dbReference>
<gene>
    <name evidence="3" type="ORF">A6J39_014400</name>
</gene>
<sequence>MLAAIQNFIPVLTSEAGLCLTMANWHEVKITAASYSLEQLLYKPGQDVLEKISDLALYLACPGTVVINAMSLIANKEKVYVLKSPYDGSRIKLTSERLIELIHHLKPNAVILPKNILRDFPKIWDNWDDAIVPFIDVNDLKKHEVVKSHGVYFNVLDELNWEQLDQWSHLARYMIGRFDPELIKRLRDKGIEFIETDEPTQAATQGKVYSQIGTVDLTDSKTQMQFEMIDAECGCPTCSQQFTRAYLHHLLQHTPLLCQRFLIQHNVNAVNRLSNPSESL</sequence>
<organism evidence="3 4">
    <name type="scientific">Legionella anisa</name>
    <dbReference type="NCBI Taxonomy" id="28082"/>
    <lineage>
        <taxon>Bacteria</taxon>
        <taxon>Pseudomonadati</taxon>
        <taxon>Pseudomonadota</taxon>
        <taxon>Gammaproteobacteria</taxon>
        <taxon>Legionellales</taxon>
        <taxon>Legionellaceae</taxon>
        <taxon>Legionella</taxon>
    </lineage>
</organism>
<dbReference type="InterPro" id="IPR002616">
    <property type="entry name" value="tRNA_ribo_trans-like"/>
</dbReference>
<dbReference type="SUPFAM" id="SSF51713">
    <property type="entry name" value="tRNA-guanine transglycosylase"/>
    <property type="match status" value="1"/>
</dbReference>
<dbReference type="PANTHER" id="PTHR46499:SF1">
    <property type="entry name" value="QUEUINE TRNA-RIBOSYLTRANSFERASE"/>
    <property type="match status" value="1"/>
</dbReference>
<dbReference type="PANTHER" id="PTHR46499">
    <property type="entry name" value="QUEUINE TRNA-RIBOSYLTRANSFERASE"/>
    <property type="match status" value="1"/>
</dbReference>
<protein>
    <submittedName>
        <fullName evidence="3">Queuine tRNA-ribosyltransferase</fullName>
    </submittedName>
</protein>
<reference evidence="3" key="1">
    <citation type="submission" date="2017-12" db="EMBL/GenBank/DDBJ databases">
        <title>FDA dAtabase for Regulatory Grade micrObial Sequences (FDA-ARGOS): Supporting development and validation of Infectious Disease Dx tests.</title>
        <authorList>
            <person name="Kerrigan L."/>
            <person name="Tallon L.J."/>
            <person name="Sadzewicz L."/>
            <person name="Sengamalay N."/>
            <person name="Ott S."/>
            <person name="Godinez A."/>
            <person name="Nagaraj S."/>
            <person name="Vavikolanu K."/>
            <person name="Vyas G."/>
            <person name="Nadendla S."/>
            <person name="Aluvathingal J."/>
            <person name="Sichtig H."/>
        </authorList>
    </citation>
    <scope>NUCLEOTIDE SEQUENCE [LARGE SCALE GENOMIC DNA]</scope>
    <source>
        <strain evidence="3">FDAARGOS_200</strain>
    </source>
</reference>
<dbReference type="InterPro" id="IPR036511">
    <property type="entry name" value="TGT-like_sf"/>
</dbReference>
<dbReference type="NCBIfam" id="TIGR00449">
    <property type="entry name" value="tgt_general"/>
    <property type="match status" value="1"/>
</dbReference>
<dbReference type="GO" id="GO:0005829">
    <property type="term" value="C:cytosol"/>
    <property type="evidence" value="ECO:0007669"/>
    <property type="project" value="TreeGrafter"/>
</dbReference>
<dbReference type="InterPro" id="IPR050076">
    <property type="entry name" value="ArchSynthase1/Queuine_TRR"/>
</dbReference>
<proteinExistence type="predicted"/>
<comment type="caution">
    <text evidence="3">The sequence shown here is derived from an EMBL/GenBank/DDBJ whole genome shotgun (WGS) entry which is preliminary data.</text>
</comment>
<dbReference type="Gene3D" id="3.20.20.105">
    <property type="entry name" value="Queuine tRNA-ribosyltransferase-like"/>
    <property type="match status" value="2"/>
</dbReference>
<dbReference type="Proteomes" id="UP000192511">
    <property type="component" value="Unassembled WGS sequence"/>
</dbReference>
<evidence type="ECO:0000313" key="3">
    <source>
        <dbReference type="EMBL" id="PNL62305.1"/>
    </source>
</evidence>
<evidence type="ECO:0000313" key="4">
    <source>
        <dbReference type="Proteomes" id="UP000192511"/>
    </source>
</evidence>
<dbReference type="GeneID" id="98065321"/>
<accession>A0AAX0WW96</accession>
<evidence type="ECO:0000259" key="2">
    <source>
        <dbReference type="Pfam" id="PF01702"/>
    </source>
</evidence>
<keyword evidence="4" id="KW-1185">Reference proteome</keyword>
<dbReference type="AlphaFoldDB" id="A0AAX0WW96"/>
<dbReference type="Pfam" id="PF01702">
    <property type="entry name" value="TGT"/>
    <property type="match status" value="1"/>
</dbReference>
<dbReference type="EMBL" id="NBTX02000004">
    <property type="protein sequence ID" value="PNL62305.1"/>
    <property type="molecule type" value="Genomic_DNA"/>
</dbReference>
<keyword evidence="1" id="KW-0819">tRNA processing</keyword>
<name>A0AAX0WW96_9GAMM</name>
<dbReference type="GO" id="GO:0008616">
    <property type="term" value="P:tRNA queuosine(34) biosynthetic process"/>
    <property type="evidence" value="ECO:0007669"/>
    <property type="project" value="TreeGrafter"/>
</dbReference>
<evidence type="ECO:0000256" key="1">
    <source>
        <dbReference type="ARBA" id="ARBA00022694"/>
    </source>
</evidence>